<organism evidence="1 2">
    <name type="scientific">Chryseobacterium kwangjuense</name>
    <dbReference type="NCBI Taxonomy" id="267125"/>
    <lineage>
        <taxon>Bacteria</taxon>
        <taxon>Pseudomonadati</taxon>
        <taxon>Bacteroidota</taxon>
        <taxon>Flavobacteriia</taxon>
        <taxon>Flavobacteriales</taxon>
        <taxon>Weeksellaceae</taxon>
        <taxon>Chryseobacterium group</taxon>
        <taxon>Chryseobacterium</taxon>
    </lineage>
</organism>
<reference evidence="1 2" key="2">
    <citation type="journal article" date="2016" name="Genome Announc.">
        <title>Draft Genome Sequence of a Biocontrol Rhizobacterium, Chryseobacterium kwangjuense Strain KJ1R5, Isolated from Pepper (Capsicum annuum).</title>
        <authorList>
            <person name="Jeong J.J."/>
            <person name="Park H."/>
            <person name="Park B.H."/>
            <person name="Mannaa M."/>
            <person name="Sang M.K."/>
            <person name="Choi I.G."/>
            <person name="Kim K.D."/>
        </authorList>
    </citation>
    <scope>NUCLEOTIDE SEQUENCE [LARGE SCALE GENOMIC DNA]</scope>
    <source>
        <strain evidence="1 2">KJ1R5</strain>
    </source>
</reference>
<comment type="caution">
    <text evidence="1">The sequence shown here is derived from an EMBL/GenBank/DDBJ whole genome shotgun (WGS) entry which is preliminary data.</text>
</comment>
<reference evidence="2" key="1">
    <citation type="submission" date="2015-12" db="EMBL/GenBank/DDBJ databases">
        <title>Genome sequence of a biocontrol rhizobacterium Chryseobacterium kwangjuense strain KJ1R5 isolated from pepper (Capsicum annuum L.).</title>
        <authorList>
            <person name="Jeong J.-J."/>
            <person name="Park H."/>
            <person name="Mannaa M."/>
            <person name="Sang M.K."/>
            <person name="Choi I.-G."/>
            <person name="Kim K.D."/>
        </authorList>
    </citation>
    <scope>NUCLEOTIDE SEQUENCE [LARGE SCALE GENOMIC DNA]</scope>
    <source>
        <strain evidence="2">KJ1R5</strain>
    </source>
</reference>
<name>A0A135W9J0_9FLAO</name>
<evidence type="ECO:0000313" key="1">
    <source>
        <dbReference type="EMBL" id="KXH81604.1"/>
    </source>
</evidence>
<dbReference type="OrthoDB" id="790983at2"/>
<dbReference type="InterPro" id="IPR018534">
    <property type="entry name" value="Tet_reg_excision_RteC"/>
</dbReference>
<dbReference type="Pfam" id="PF09357">
    <property type="entry name" value="RteC"/>
    <property type="match status" value="1"/>
</dbReference>
<sequence>MVTKTIFKKTSKLLEDLDLKINEVNADGNDLIKISEKALLIIDESIRKLKLLVSNHHFDHIAEEVLFFKKLKPQFISKFIYYSAVLDIESHKPAAGNKTLKKYYEAEQEKLKDFYLEHSEFYSYYKREATYLDHKIFVRNSYDLKMKLSSGFYNYDPSFTTSHDHMIARFISNQQFDQFLKKQIENSNDTFTGKVFSPLSWSGSKVGLIELIYALYQMRCFNGGNIELSEVIKFTEKSLDCDLGNFHKTIFEIRNRKQGPTKFLQLVSDNLNQYFLNSDAE</sequence>
<accession>A0A135W9J0</accession>
<dbReference type="RefSeq" id="WP_062652779.1">
    <property type="nucleotide sequence ID" value="NZ_LPUR01000016.1"/>
</dbReference>
<protein>
    <submittedName>
        <fullName evidence="1">RteC protein</fullName>
    </submittedName>
</protein>
<dbReference type="AlphaFoldDB" id="A0A135W9J0"/>
<dbReference type="Proteomes" id="UP000070513">
    <property type="component" value="Unassembled WGS sequence"/>
</dbReference>
<dbReference type="EMBL" id="LPUR01000016">
    <property type="protein sequence ID" value="KXH81604.1"/>
    <property type="molecule type" value="Genomic_DNA"/>
</dbReference>
<evidence type="ECO:0000313" key="2">
    <source>
        <dbReference type="Proteomes" id="UP000070513"/>
    </source>
</evidence>
<gene>
    <name evidence="1" type="ORF">AU378_18105</name>
</gene>
<proteinExistence type="predicted"/>